<reference evidence="5" key="2">
    <citation type="submission" date="2021-01" db="UniProtKB">
        <authorList>
            <consortium name="EnsemblMetazoa"/>
        </authorList>
    </citation>
    <scope>IDENTIFICATION</scope>
</reference>
<sequence>MSSNCVTDTTQWLSVNEESLFLHDGLLRVSDLVNLPKHINNASPQNSSDEVVSFDTKNPTELSHRLVSVCERHNNIYAYSRLLEYRLNALKGLWNAHRQISNNVEQLERETFSEEEVASAAGLGGLSLLKKVTWHGAEPAAFSSRLGLLLLFPLLRSQQRINPELSSETAVLLLNCLRDCLPLSLAKEPADCLDGLENLLSSWLGESDEIDVIANVEPHEEQHVQQLPRQLLASALVAFACARGSTGTFIHTTHLLQQLAPSIGPLPIADILQRLLRLEGGPGSPPTSMAAGTLCVGDLRICWVRKRRKQRTKRKKKVESSIGRSLACDGVFLYCTNARGKGLAKIGSGLHGTLRGFVYTRNPDLPVGWIACTDKILLHRPLEADSKTESLGSVINRDTLKVEGNVKMPESLVNASQVTVSLCSDGTYFYRVWCPPGPDKSGKGQPVTADLLNLKEQDGVVVAEPLRPSVVLVRNEDVVRGVTDPLLIRLRTFRPGNAAALAQLTNSNGNAGGREEISTTSCGLTLKLLRRSPIYCCGSSVVIVTSPPGGGSSSATRSLFSTTAGLSGLRTLATSICFNLSNGLLTSKLELMDAPACAIARGSNVQGLGICYDELNNAIWTCSPDWVDQWQNPGLRATHHVCKQLGVPQPPLTDRAPQDNMLEVSEVVGLLLHHVGSSSCHNVHSEMYQSPALGRLLAAPTPPPITHLRRLCAILEKAVEERNLPIIQCMLVVLQVVFKSHAFNPEHLDERNILERTRKLVWGLLTSTDEKFRAERLITEACNVIKTGLSVLFNGANQMNGLLRQLLSEGDSRASLGKLRDMILMELARQLRQTPCKATSIHNLLFDNLFFIRFDEGLVQLIMNISERESRQLLTQCLTRNKPAESITSNVPLASPCQQFLTSLEIHTLQGIIMSDENEEDGTATGATPQGATSLKPCSKDVENTVLKLATKIFNGCEQILETLLSICNDLMNSGQASQMQVLDRVVKGTILGYLLPGLVTALRHPNLRSLALAEALVPQVVRLVVLISQVAMAIGNTSYQEKKMDKNSSQPHDVVTDLLASHIKDKSEKNCENYLTKLRIPAPWAAGKTVETIHPVRDNYKFRETVHIPGARCLYLRFEPRCASQYDYDKVVIYAGPNTNSRKVVEYGGNTYGYGSRSVLGSGWPKDLVKVEGDTVTFNFEMRSGREHNTPDKALWGFSCTVRAQESSEDCTSGLPFVADLALGLTVLGSSLLKVLYEGPEVTGSEERCHALLSSKLIQRCAWHEMVQQPTCTGGPSSGSKEKVSDTSLPRLKLSKDKLQRLRAMSGRAAPFLRPSIKDALNPVVLEEALVSAAIRLLDLEPMLNSLSGTEGGLTASSPGQSGFVKMVAEVFNRVNTLERQLMFIGELEQRWERELDDLKTETEASLPFFNDYHLQEDKKKDIETLCFIKGIDCETTSGEEAVKLLRNKMKEESKSEQDASLKMIKTKALVAAILDRANALLEVAIAAENGSSGIGRSVSQGGDELGTLPWNGGNGGQTSTSTSQFSRSLSMPADLTKARPTASDKSTTRPYQMRRSRSSAYSGAPERNQNLTNLLDEIFAFIGTKLTQAVSKDEFLSAVKARRQRGWSRQQALVHAHQLMTTAGHSEGYAHLVTAITSVLQQGPRIEDLKCGGFVETVRQAFADAMTAIVQQATHHPTDCAYSIGLLCTIPYTRSEEKCLVDSQLVSLLDRLCSLGHSSGQPSRPESQSSGQRVSALAWAGFQVLANRCVSWETDEVSQDALGYAGLARQVSLLLTNHLARATESCGNEAAGSEALQEVLSLLNNLSRSRMGRAILSQPACVSKLLSLLLDQRPSPKLVLIILQLCRVALPLMSAQDCAHVQLPAWGAELASATGGEGGVITSDPPARIASLLLAKLGDCVVPGCQTILAPEQLGHLSSVSYIPDREDDLEDQDGRLSVFLHKREDQSSREVIQALLSSEGRPFRLGSGANMEKVLRMDRNMHTNGKAELFTEDAATAIQKAGKLAQAGFLVSVGAPTETTDNENNNKEKLKVTAEAVCREKNAELARTDPVRPFISGHVAHSMASEVIALMHSLLTAPECNTAQIWASAVERVLSHALSQVPVLVSQQASHMALLASQPQGPGIDQLLSTCRQMVAAFCALGGFQDCVKMGSTAQIVGDGCVPLEAHVLSIAEHQGIASVSVEADDIPKISNPMDVSVSRLQPPKNIVLPLQQLSITEKLVTALHSLLLPQDGQGVCPMLVPLPAEDDGNSQAMATCRVLAEISSRACAVLAHHMNDSNFASEFVMQTNRPLEVLKSLSQQCGTGERQKVLGAQCEKLRMLYRDCARPPTPPAKQSISSVHDMTLDPSRSYPPVKACLFSRCMTSLTFLGDPVTSGGLPAGVMCYATQAVPHQATSFYWELEICSYGDAAEDSGPNVSMGLAPPAEKKDGANNWTNPIGTVLFPVSGHAIHYSGASLLRWKSVRLDITLKVGDVIGMGWQQNDDPPPLNGSGRAGHIFMTLNGHKFAPTLEEVSGGLWPVVHVQKKNTQVRANFGSRPFAYVDGHCHHTATLESSDSLEEITANFGALPFHLEAESDSDKEGSPPTTPSADQASPTVSAVAGISFKLATPQKPKKEYDITESQLYSLPGAYADFTTTGLSPHQTALSSALDDSDEEERDGEGQQDHVALLVRAWELKVFPVIRRRFRNEAERRSGLEQIKGALQLGMTDIARQTVEFLYEENGGIPRDLHLPTIDDVKQEAAKFTIDKVRKGTTVMIRPLGEESTSVAGGTLVPKYAIRSMLKTLGLSGVVLNVDSQHELVQVESYLRSEGVLVRYWYPLDMLERPLAGMRRVSSSLTGTTSIDISNIQLHRELLQLESSLARLYCRTALTKFLSHCQSPEVIEAIPCTLSLSPTEQHPSSASPLAANGGTRQHISHLQLLSNQLLTSSQQNGRLHDRSLLTSCGVGHSLAPIITRSLTAVFYGAEELPHLKRELAISIATASQQGERHLVELTNEICGIFQDPFPAFDVESITIGAKINNNFFFKNAVGLVVSCKRDILSSHRESSLYQAPWARVSCYGMGQRVKKSGSVAPVEVVSYPADATLNTSGGLTAPSSHVVDPYPSVVLPCNKIHVKAGVSPAPNYVMTLHGLPAEFPLAMVFVESLIGCRQEMGDQRVKCHANVMLRPAAESIGEREEILKKPMKITTAVYIRVLELLSGYVGRAAVPAVIKEHLFLIMAQILRLIRKVDDEDGASASPITMVPQSVLAELRRFRCELGKLFDEEALLAVIGSGPVTPGQHTSYFQALMELCLAMSEIDQFPSAPQTGSTSISVTVTLPSLRPASMVSPKQLVRSSPQVTSRKRRPKMKRAGQQKRTPHNSESDSGEASSNGANNPEDMLWFHRASTLNVIMRYLDSQDPQGESSMRTAIRDAHQSVKTPTAYSRLVVISGLPPNMEEPAARRALLKACNQAGGLFRDEIWIPVQEEVKPPTAIDADPKDQQAQDTELPPADATTTTTTEEGASEQTPQDPSAVEYHEPERTTEPEPSTSLPENQDANQGEGSSQEPSSEPEPTSKKNFVQGYAVIEVRSKAKVEDIEHALLNSRILDESLPFDNDSMMSVTGEDVLTIATVTPSLLTEPSEMEALVGYLRHKLLPREHSEHLSLGQQVSAALEDIFNSCVRCSHFKSKPSQDSDAAHPEICLSKEQILSTCPGNLLLEFFSTMHPSKMTVEEFICDIIQKYGVLLPEIKEKKTVTKPSKDSSKSSGKRPSKTMTKERHSPEFTSPKGKSPSFTAERKVKVMDKRSSLKDMSSKEKVLMEETSSQKKVLKKGLNLHGLLCMGLDKATEDVCSLWRGLLATGFDIHFERTRYEDPNKAVASQQSWTYQQDQALVHYTNELCLKLAITPARLHPHELVFSEADLARPQYSCLTGIPIATIRLRYAFLQSLNANLEHHFLPLVDLRPSQSLLESTAALLSRTREWLFYDTKVRFFNLLLDATAQRNVETAAPEVSLDPLQVIGTSTKDKSPTFCQAASALANVYSSQLCVKIASGGDPTYAFNVKLVGEEVHGTSGSFRHFLGEVTQELHGDRLRLLMPCLSGGAMDKYRGRYILRPDPMTYPEERMLLFFGQLLGIAMRADIPLALDLLPSFWKCLVQEPLDPDQDLAEADIATHRFLQKMEQAQTEEEFSAVCSDIVAAYLHHHDQDSLSSPGAACAGMSLHFEYPNMMGDLVELCPNGHEIPVSWSNRREYIAEVRELRLRELVCPERMLAIRCGLASIVPHRLLSIMTPADMELRMCGRPHVDLAMLKAHTMYQVGLVETDTHIEFFWQALESFSQEELSRFIKFACNQERIPSTCPCRQGGNDAAHVPPYPMKIAPPDGPGGSPDQRFIRVETCMFMIKLPQYSTLAVMKEKLLYAINCREDPLSG</sequence>
<dbReference type="PANTHER" id="PTHR46435">
    <property type="entry name" value="E3 UBIQUITIN-PROTEIN LIGASE HECTD4-RELATED"/>
    <property type="match status" value="1"/>
</dbReference>
<dbReference type="Gene3D" id="3.30.2410.10">
    <property type="entry name" value="Hect, E3 ligase catalytic domain"/>
    <property type="match status" value="1"/>
</dbReference>
<feature type="compositionally biased region" description="Basic residues" evidence="3">
    <location>
        <begin position="3343"/>
        <end position="3360"/>
    </location>
</feature>
<feature type="region of interest" description="Disordered" evidence="3">
    <location>
        <begin position="2639"/>
        <end position="2667"/>
    </location>
</feature>
<feature type="compositionally biased region" description="Polar residues" evidence="3">
    <location>
        <begin position="3502"/>
        <end position="3512"/>
    </location>
</feature>
<dbReference type="OrthoDB" id="5986060at2759"/>
<protein>
    <recommendedName>
        <fullName evidence="4">HECT domain-containing protein</fullName>
    </recommendedName>
</protein>
<feature type="compositionally biased region" description="Basic and acidic residues" evidence="3">
    <location>
        <begin position="3517"/>
        <end position="3526"/>
    </location>
</feature>
<dbReference type="KEGG" id="spu:586981"/>
<evidence type="ECO:0000256" key="1">
    <source>
        <dbReference type="ARBA" id="ARBA00022786"/>
    </source>
</evidence>
<dbReference type="CTD" id="283450"/>
<evidence type="ECO:0000313" key="5">
    <source>
        <dbReference type="EnsemblMetazoa" id="XP_030847081"/>
    </source>
</evidence>
<reference evidence="6" key="1">
    <citation type="submission" date="2015-02" db="EMBL/GenBank/DDBJ databases">
        <title>Genome sequencing for Strongylocentrotus purpuratus.</title>
        <authorList>
            <person name="Murali S."/>
            <person name="Liu Y."/>
            <person name="Vee V."/>
            <person name="English A."/>
            <person name="Wang M."/>
            <person name="Skinner E."/>
            <person name="Han Y."/>
            <person name="Muzny D.M."/>
            <person name="Worley K.C."/>
            <person name="Gibbs R.A."/>
        </authorList>
    </citation>
    <scope>NUCLEOTIDE SEQUENCE</scope>
</reference>
<feature type="region of interest" description="Disordered" evidence="3">
    <location>
        <begin position="3327"/>
        <end position="3379"/>
    </location>
</feature>
<feature type="active site" description="Glycyl thioester intermediate" evidence="2">
    <location>
        <position position="4378"/>
    </location>
</feature>
<feature type="compositionally biased region" description="Basic and acidic residues" evidence="3">
    <location>
        <begin position="3735"/>
        <end position="3745"/>
    </location>
</feature>
<dbReference type="InterPro" id="IPR035983">
    <property type="entry name" value="Hect_E3_ubiquitin_ligase"/>
</dbReference>
<feature type="region of interest" description="Disordered" evidence="3">
    <location>
        <begin position="2577"/>
        <end position="2599"/>
    </location>
</feature>
<evidence type="ECO:0000256" key="2">
    <source>
        <dbReference type="PROSITE-ProRule" id="PRU00104"/>
    </source>
</evidence>
<dbReference type="Gene3D" id="2.60.120.920">
    <property type="match status" value="1"/>
</dbReference>
<evidence type="ECO:0000313" key="6">
    <source>
        <dbReference type="Proteomes" id="UP000007110"/>
    </source>
</evidence>
<name>A0A7M7P7V5_STRPU</name>
<dbReference type="PROSITE" id="PS50237">
    <property type="entry name" value="HECT"/>
    <property type="match status" value="1"/>
</dbReference>
<dbReference type="EnsemblMetazoa" id="XM_030991221">
    <property type="protein sequence ID" value="XP_030847081"/>
    <property type="gene ID" value="LOC586981"/>
</dbReference>
<feature type="compositionally biased region" description="Polar residues" evidence="3">
    <location>
        <begin position="2639"/>
        <end position="2650"/>
    </location>
</feature>
<proteinExistence type="predicted"/>
<dbReference type="InterPro" id="IPR043136">
    <property type="entry name" value="B30.2/SPRY_sf"/>
</dbReference>
<dbReference type="Pfam" id="PF00632">
    <property type="entry name" value="HECT"/>
    <property type="match status" value="1"/>
</dbReference>
<evidence type="ECO:0000256" key="3">
    <source>
        <dbReference type="SAM" id="MobiDB-lite"/>
    </source>
</evidence>
<dbReference type="GeneID" id="586981"/>
<feature type="region of interest" description="Disordered" evidence="3">
    <location>
        <begin position="1494"/>
        <end position="1568"/>
    </location>
</feature>
<dbReference type="Proteomes" id="UP000007110">
    <property type="component" value="Unassembled WGS sequence"/>
</dbReference>
<organism evidence="5 6">
    <name type="scientific">Strongylocentrotus purpuratus</name>
    <name type="common">Purple sea urchin</name>
    <dbReference type="NCBI Taxonomy" id="7668"/>
    <lineage>
        <taxon>Eukaryota</taxon>
        <taxon>Metazoa</taxon>
        <taxon>Echinodermata</taxon>
        <taxon>Eleutherozoa</taxon>
        <taxon>Echinozoa</taxon>
        <taxon>Echinoidea</taxon>
        <taxon>Euechinoidea</taxon>
        <taxon>Echinacea</taxon>
        <taxon>Camarodonta</taxon>
        <taxon>Echinidea</taxon>
        <taxon>Strongylocentrotidae</taxon>
        <taxon>Strongylocentrotus</taxon>
    </lineage>
</organism>
<evidence type="ECO:0000259" key="4">
    <source>
        <dbReference type="PROSITE" id="PS50237"/>
    </source>
</evidence>
<dbReference type="Gene3D" id="3.90.1750.10">
    <property type="entry name" value="Hect, E3 ligase catalytic domains"/>
    <property type="match status" value="1"/>
</dbReference>
<dbReference type="SUPFAM" id="SSF56204">
    <property type="entry name" value="Hect, E3 ligase catalytic domain"/>
    <property type="match status" value="1"/>
</dbReference>
<feature type="domain" description="HECT" evidence="4">
    <location>
        <begin position="4043"/>
        <end position="4410"/>
    </location>
</feature>
<dbReference type="GO" id="GO:0004842">
    <property type="term" value="F:ubiquitin-protein transferase activity"/>
    <property type="evidence" value="ECO:0007669"/>
    <property type="project" value="InterPro"/>
</dbReference>
<dbReference type="PANTHER" id="PTHR46435:SF1">
    <property type="entry name" value="E3 UBIQUITIN-PROTEIN LIGASE HECTD4-RELATED"/>
    <property type="match status" value="1"/>
</dbReference>
<feature type="compositionally biased region" description="Low complexity" evidence="3">
    <location>
        <begin position="3527"/>
        <end position="3554"/>
    </location>
</feature>
<dbReference type="Gene3D" id="3.30.2160.10">
    <property type="entry name" value="Hect, E3 ligase catalytic domain"/>
    <property type="match status" value="1"/>
</dbReference>
<dbReference type="InterPro" id="IPR000569">
    <property type="entry name" value="HECT_dom"/>
</dbReference>
<dbReference type="OMA" id="HDYHLQE"/>
<feature type="region of interest" description="Disordered" evidence="3">
    <location>
        <begin position="3735"/>
        <end position="3779"/>
    </location>
</feature>
<accession>A0A7M7P7V5</accession>
<dbReference type="SMART" id="SM00119">
    <property type="entry name" value="HECTc"/>
    <property type="match status" value="1"/>
</dbReference>
<keyword evidence="6" id="KW-1185">Reference proteome</keyword>
<dbReference type="InterPro" id="IPR043366">
    <property type="entry name" value="HECTD4"/>
</dbReference>
<dbReference type="RefSeq" id="XP_030847081.1">
    <property type="nucleotide sequence ID" value="XM_030991221.1"/>
</dbReference>
<keyword evidence="1 2" id="KW-0833">Ubl conjugation pathway</keyword>
<dbReference type="InParanoid" id="A0A7M7P7V5"/>
<feature type="region of interest" description="Disordered" evidence="3">
    <location>
        <begin position="3474"/>
        <end position="3560"/>
    </location>
</feature>